<gene>
    <name evidence="1" type="ORF">CYMTET_12696</name>
</gene>
<dbReference type="EMBL" id="LGRX02004927">
    <property type="protein sequence ID" value="KAK3279419.1"/>
    <property type="molecule type" value="Genomic_DNA"/>
</dbReference>
<name>A0AAE0GJI5_9CHLO</name>
<feature type="non-terminal residue" evidence="1">
    <location>
        <position position="1"/>
    </location>
</feature>
<sequence length="87" mass="9535">LPITTSKIGVLSGAERSRDTSSRMSFMLDVSVTMRKKQLCVYFTAGDAGQDASDKEDAPTPLHVSSNMLLKEFYADLKGLANMPKTY</sequence>
<comment type="caution">
    <text evidence="1">The sequence shown here is derived from an EMBL/GenBank/DDBJ whole genome shotgun (WGS) entry which is preliminary data.</text>
</comment>
<accession>A0AAE0GJI5</accession>
<keyword evidence="2" id="KW-1185">Reference proteome</keyword>
<proteinExistence type="predicted"/>
<dbReference type="AlphaFoldDB" id="A0AAE0GJI5"/>
<organism evidence="1 2">
    <name type="scientific">Cymbomonas tetramitiformis</name>
    <dbReference type="NCBI Taxonomy" id="36881"/>
    <lineage>
        <taxon>Eukaryota</taxon>
        <taxon>Viridiplantae</taxon>
        <taxon>Chlorophyta</taxon>
        <taxon>Pyramimonadophyceae</taxon>
        <taxon>Pyramimonadales</taxon>
        <taxon>Pyramimonadaceae</taxon>
        <taxon>Cymbomonas</taxon>
    </lineage>
</organism>
<protein>
    <submittedName>
        <fullName evidence="1">Uncharacterized protein</fullName>
    </submittedName>
</protein>
<evidence type="ECO:0000313" key="2">
    <source>
        <dbReference type="Proteomes" id="UP001190700"/>
    </source>
</evidence>
<dbReference type="Proteomes" id="UP001190700">
    <property type="component" value="Unassembled WGS sequence"/>
</dbReference>
<evidence type="ECO:0000313" key="1">
    <source>
        <dbReference type="EMBL" id="KAK3279419.1"/>
    </source>
</evidence>
<reference evidence="1 2" key="1">
    <citation type="journal article" date="2015" name="Genome Biol. Evol.">
        <title>Comparative Genomics of a Bacterivorous Green Alga Reveals Evolutionary Causalities and Consequences of Phago-Mixotrophic Mode of Nutrition.</title>
        <authorList>
            <person name="Burns J.A."/>
            <person name="Paasch A."/>
            <person name="Narechania A."/>
            <person name="Kim E."/>
        </authorList>
    </citation>
    <scope>NUCLEOTIDE SEQUENCE [LARGE SCALE GENOMIC DNA]</scope>
    <source>
        <strain evidence="1 2">PLY_AMNH</strain>
    </source>
</reference>